<keyword evidence="1" id="KW-1133">Transmembrane helix</keyword>
<dbReference type="eggNOG" id="KOG2806">
    <property type="taxonomic scope" value="Eukaryota"/>
</dbReference>
<dbReference type="HOGENOM" id="CLU_002833_0_1_1"/>
<feature type="transmembrane region" description="Helical" evidence="1">
    <location>
        <begin position="44"/>
        <end position="71"/>
    </location>
</feature>
<dbReference type="Proteomes" id="UP000008068">
    <property type="component" value="Unassembled WGS sequence"/>
</dbReference>
<accession>G0NN29</accession>
<reference evidence="4" key="1">
    <citation type="submission" date="2011-07" db="EMBL/GenBank/DDBJ databases">
        <authorList>
            <consortium name="Caenorhabditis brenneri Sequencing and Analysis Consortium"/>
            <person name="Wilson R.K."/>
        </authorList>
    </citation>
    <scope>NUCLEOTIDE SEQUENCE [LARGE SCALE GENOMIC DNA]</scope>
    <source>
        <strain evidence="4">PB2801</strain>
    </source>
</reference>
<dbReference type="GO" id="GO:0005975">
    <property type="term" value="P:carbohydrate metabolic process"/>
    <property type="evidence" value="ECO:0007669"/>
    <property type="project" value="InterPro"/>
</dbReference>
<dbReference type="Pfam" id="PF00704">
    <property type="entry name" value="Glyco_hydro_18"/>
    <property type="match status" value="1"/>
</dbReference>
<dbReference type="InterPro" id="IPR017853">
    <property type="entry name" value="GH"/>
</dbReference>
<gene>
    <name evidence="3" type="ORF">CAEBREN_01683</name>
</gene>
<evidence type="ECO:0000259" key="2">
    <source>
        <dbReference type="PROSITE" id="PS51910"/>
    </source>
</evidence>
<evidence type="ECO:0000313" key="3">
    <source>
        <dbReference type="EMBL" id="EGT34321.1"/>
    </source>
</evidence>
<organism evidence="4">
    <name type="scientific">Caenorhabditis brenneri</name>
    <name type="common">Nematode worm</name>
    <dbReference type="NCBI Taxonomy" id="135651"/>
    <lineage>
        <taxon>Eukaryota</taxon>
        <taxon>Metazoa</taxon>
        <taxon>Ecdysozoa</taxon>
        <taxon>Nematoda</taxon>
        <taxon>Chromadorea</taxon>
        <taxon>Rhabditida</taxon>
        <taxon>Rhabditina</taxon>
        <taxon>Rhabditomorpha</taxon>
        <taxon>Rhabditoidea</taxon>
        <taxon>Rhabditidae</taxon>
        <taxon>Peloderinae</taxon>
        <taxon>Caenorhabditis</taxon>
    </lineage>
</organism>
<keyword evidence="1" id="KW-0812">Transmembrane</keyword>
<evidence type="ECO:0000313" key="4">
    <source>
        <dbReference type="Proteomes" id="UP000008068"/>
    </source>
</evidence>
<sequence length="440" mass="50887">MVHFTNRFSDEQAMILETNVEVKQSIKLPKRLEELLHHRKRNKVCAYLCLGFLLSIIFAVIALGLTELLFFTLGKLDPSIPIVPCNRRIVGYHDLSSEIDLSDKQFPLLTHVIFSPVDIQPNGTLFIGEENEKKLLSLVEKAKTFGLKTMFTTGDLKWNDHRISPVVADEYKRKTLIQSITSFVQKYKLDGVDVQWKFMRFKGDFAKLANLCKDVRKSLDEAAQSSNSPRFVMSIMSGWTMLEHIRYDEISRSVDFWNVETHSFYAHWHKSTGHLIGSQSALYSGERNVNNTMKEYTCRTNNPQSLNMMIAFFGRYWNNVMKPKNPDQTLWMTAEKSNGEVQGGFIPWRNFPNTEWNISTESWDVAAKTPYVWNPDKRSYLSFENEKSVEEKMKYALERNIGGVTIFHLNLDDDQVTLSKMIRNSKFCTAKMSNVVNYSC</sequence>
<dbReference type="AlphaFoldDB" id="G0NN29"/>
<dbReference type="Gene3D" id="3.10.50.10">
    <property type="match status" value="1"/>
</dbReference>
<dbReference type="PANTHER" id="PTHR46073:SF12">
    <property type="entry name" value="GH18 DOMAIN-CONTAINING PROTEIN"/>
    <property type="match status" value="1"/>
</dbReference>
<dbReference type="EMBL" id="GL379912">
    <property type="protein sequence ID" value="EGT34321.1"/>
    <property type="molecule type" value="Genomic_DNA"/>
</dbReference>
<dbReference type="OrthoDB" id="5784469at2759"/>
<evidence type="ECO:0000256" key="1">
    <source>
        <dbReference type="SAM" id="Phobius"/>
    </source>
</evidence>
<proteinExistence type="predicted"/>
<dbReference type="InterPro" id="IPR029070">
    <property type="entry name" value="Chitinase_insertion_sf"/>
</dbReference>
<protein>
    <recommendedName>
        <fullName evidence="2">GH18 domain-containing protein</fullName>
    </recommendedName>
</protein>
<keyword evidence="4" id="KW-1185">Reference proteome</keyword>
<dbReference type="STRING" id="135651.G0NN29"/>
<dbReference type="SUPFAM" id="SSF51445">
    <property type="entry name" value="(Trans)glycosidases"/>
    <property type="match status" value="1"/>
</dbReference>
<keyword evidence="1" id="KW-0472">Membrane</keyword>
<feature type="domain" description="GH18" evidence="2">
    <location>
        <begin position="87"/>
        <end position="429"/>
    </location>
</feature>
<dbReference type="PANTHER" id="PTHR46073">
    <property type="entry name" value="CHITINASE"/>
    <property type="match status" value="1"/>
</dbReference>
<dbReference type="InterPro" id="IPR011583">
    <property type="entry name" value="Chitinase_II/V-like_cat"/>
</dbReference>
<dbReference type="PROSITE" id="PS51910">
    <property type="entry name" value="GH18_2"/>
    <property type="match status" value="1"/>
</dbReference>
<name>G0NN29_CAEBE</name>
<dbReference type="InParanoid" id="G0NN29"/>
<dbReference type="SMART" id="SM00636">
    <property type="entry name" value="Glyco_18"/>
    <property type="match status" value="1"/>
</dbReference>
<dbReference type="Gene3D" id="3.20.20.80">
    <property type="entry name" value="Glycosidases"/>
    <property type="match status" value="1"/>
</dbReference>
<dbReference type="InterPro" id="IPR001223">
    <property type="entry name" value="Glyco_hydro18_cat"/>
</dbReference>
<dbReference type="GO" id="GO:0008061">
    <property type="term" value="F:chitin binding"/>
    <property type="evidence" value="ECO:0007669"/>
    <property type="project" value="InterPro"/>
</dbReference>
<dbReference type="SUPFAM" id="SSF54556">
    <property type="entry name" value="Chitinase insertion domain"/>
    <property type="match status" value="1"/>
</dbReference>